<dbReference type="Proteomes" id="UP001642464">
    <property type="component" value="Unassembled WGS sequence"/>
</dbReference>
<evidence type="ECO:0000313" key="2">
    <source>
        <dbReference type="EMBL" id="CAK9086891.1"/>
    </source>
</evidence>
<dbReference type="EMBL" id="CAXAMM010039502">
    <property type="protein sequence ID" value="CAK9086891.1"/>
    <property type="molecule type" value="Genomic_DNA"/>
</dbReference>
<reference evidence="2 3" key="1">
    <citation type="submission" date="2024-02" db="EMBL/GenBank/DDBJ databases">
        <authorList>
            <person name="Chen Y."/>
            <person name="Shah S."/>
            <person name="Dougan E. K."/>
            <person name="Thang M."/>
            <person name="Chan C."/>
        </authorList>
    </citation>
    <scope>NUCLEOTIDE SEQUENCE [LARGE SCALE GENOMIC DNA]</scope>
</reference>
<dbReference type="Gene3D" id="3.30.1370.10">
    <property type="entry name" value="K Homology domain, type 1"/>
    <property type="match status" value="1"/>
</dbReference>
<dbReference type="PANTHER" id="PTHR15744">
    <property type="entry name" value="BLOM7"/>
    <property type="match status" value="1"/>
</dbReference>
<organism evidence="2 3">
    <name type="scientific">Durusdinium trenchii</name>
    <dbReference type="NCBI Taxonomy" id="1381693"/>
    <lineage>
        <taxon>Eukaryota</taxon>
        <taxon>Sar</taxon>
        <taxon>Alveolata</taxon>
        <taxon>Dinophyceae</taxon>
        <taxon>Suessiales</taxon>
        <taxon>Symbiodiniaceae</taxon>
        <taxon>Durusdinium</taxon>
    </lineage>
</organism>
<dbReference type="InterPro" id="IPR036612">
    <property type="entry name" value="KH_dom_type_1_sf"/>
</dbReference>
<keyword evidence="3" id="KW-1185">Reference proteome</keyword>
<dbReference type="InterPro" id="IPR055256">
    <property type="entry name" value="KH_1_KHDC4/BBP-like"/>
</dbReference>
<evidence type="ECO:0000313" key="3">
    <source>
        <dbReference type="Proteomes" id="UP001642464"/>
    </source>
</evidence>
<evidence type="ECO:0000259" key="1">
    <source>
        <dbReference type="Pfam" id="PF22675"/>
    </source>
</evidence>
<proteinExistence type="predicted"/>
<gene>
    <name evidence="2" type="ORF">SCF082_LOCUS41093</name>
</gene>
<dbReference type="SUPFAM" id="SSF54791">
    <property type="entry name" value="Eukaryotic type KH-domain (KH-domain type I)"/>
    <property type="match status" value="1"/>
</dbReference>
<protein>
    <recommendedName>
        <fullName evidence="1">KHDC4/BBP-like KH-domain type I domain-containing protein</fullName>
    </recommendedName>
</protein>
<accession>A0ABP0QIN4</accession>
<dbReference type="PANTHER" id="PTHR15744:SF0">
    <property type="entry name" value="KH HOMOLOGY DOMAIN-CONTAINING PROTEIN 4"/>
    <property type="match status" value="1"/>
</dbReference>
<feature type="domain" description="KHDC4/BBP-like KH-domain type I" evidence="1">
    <location>
        <begin position="4"/>
        <end position="78"/>
    </location>
</feature>
<name>A0ABP0QIN4_9DINO</name>
<comment type="caution">
    <text evidence="2">The sequence shown here is derived from an EMBL/GenBank/DDBJ whole genome shotgun (WGS) entry which is preliminary data.</text>
</comment>
<sequence length="213" mass="23500">MLCRGFDVNKKIIGHRGANTKRIFEKTGAKIRLRGRGSGHSEGGRGEAPVPLMLAVTSEKRSVGSFMHALAMSAQLLQMVTSKFPDFWRLRGHDTIPQPLYWIGELSQDALGFLEQTSESQVRIGQTEVAIFLDSHSRRDLQQIIPQRSKCTTAGQVPDLHDSPDQVGRGQDHLPCVSQAFLHYALGIPPNCQLPCHVAHVALVGLSDSWIET</sequence>
<dbReference type="InterPro" id="IPR031121">
    <property type="entry name" value="RIK/BLOM7"/>
</dbReference>
<dbReference type="Pfam" id="PF22675">
    <property type="entry name" value="KH-I_KHDC4-BBP"/>
    <property type="match status" value="1"/>
</dbReference>